<dbReference type="EMBL" id="JACIDW010000005">
    <property type="protein sequence ID" value="MBB3964598.1"/>
    <property type="molecule type" value="Genomic_DNA"/>
</dbReference>
<keyword evidence="1" id="KW-0812">Transmembrane</keyword>
<protein>
    <submittedName>
        <fullName evidence="3">Adenylate cyclase</fullName>
        <ecNumber evidence="3">4.6.1.1</ecNumber>
    </submittedName>
</protein>
<feature type="domain" description="Guanylate cyclase" evidence="2">
    <location>
        <begin position="423"/>
        <end position="555"/>
    </location>
</feature>
<evidence type="ECO:0000256" key="1">
    <source>
        <dbReference type="SAM" id="Phobius"/>
    </source>
</evidence>
<evidence type="ECO:0000313" key="4">
    <source>
        <dbReference type="Proteomes" id="UP000582090"/>
    </source>
</evidence>
<keyword evidence="4" id="KW-1185">Reference proteome</keyword>
<dbReference type="PANTHER" id="PTHR43081:SF20">
    <property type="entry name" value="TWO-COMPONENT RESPONSE REGULATOR"/>
    <property type="match status" value="1"/>
</dbReference>
<dbReference type="Pfam" id="PF00211">
    <property type="entry name" value="Guanylate_cyc"/>
    <property type="match status" value="1"/>
</dbReference>
<keyword evidence="1" id="KW-1133">Transmembrane helix</keyword>
<dbReference type="SUPFAM" id="SSF55073">
    <property type="entry name" value="Nucleotide cyclase"/>
    <property type="match status" value="1"/>
</dbReference>
<proteinExistence type="predicted"/>
<evidence type="ECO:0000313" key="3">
    <source>
        <dbReference type="EMBL" id="MBB3964598.1"/>
    </source>
</evidence>
<dbReference type="EC" id="4.6.1.1" evidence="3"/>
<dbReference type="GO" id="GO:0006171">
    <property type="term" value="P:cAMP biosynthetic process"/>
    <property type="evidence" value="ECO:0007669"/>
    <property type="project" value="TreeGrafter"/>
</dbReference>
<organism evidence="3 4">
    <name type="scientific">Rhizobium metallidurans</name>
    <dbReference type="NCBI Taxonomy" id="1265931"/>
    <lineage>
        <taxon>Bacteria</taxon>
        <taxon>Pseudomonadati</taxon>
        <taxon>Pseudomonadota</taxon>
        <taxon>Alphaproteobacteria</taxon>
        <taxon>Hyphomicrobiales</taxon>
        <taxon>Rhizobiaceae</taxon>
        <taxon>Rhizobium/Agrobacterium group</taxon>
        <taxon>Rhizobium</taxon>
    </lineage>
</organism>
<dbReference type="SMART" id="SM00044">
    <property type="entry name" value="CYCc"/>
    <property type="match status" value="1"/>
</dbReference>
<evidence type="ECO:0000259" key="2">
    <source>
        <dbReference type="PROSITE" id="PS50125"/>
    </source>
</evidence>
<dbReference type="CDD" id="cd07302">
    <property type="entry name" value="CHD"/>
    <property type="match status" value="1"/>
</dbReference>
<keyword evidence="3" id="KW-0456">Lyase</keyword>
<sequence>MTISMIAAALWAGALGYLHMQGNAGFLDRMEASLADLRSHLLGPVSAPSVVSIVAIDDRTASANGYPLSRATLARLVETIGALKPKVIALDLLLVDPGPEEGDRALADALKSVPSVVAAAGVFPLSVQSVTSSAEDPLATIPVADRMMLPIARFADSAAIGVVNVSTDQGGTPRYVPLISRGAQRVDASFPLRVASLALGVNPAFTPATLTLGDRRLPTDVGQRLPLTFYGPRGTIPTFSAADALAGGIDAEAIEGRVVVIGSTVTGGGDVFPTPFDPVLPGVEVMSTAITRLISGDNIVRDGNVRSFDALLGVMLPVLVISLLGWRRSAAAYSAIAAVVLAWLVFNVVAFSHGYWFSAALPIAATLPPVLLFGAMELWLDRRRATHFAAQSDLLQRIEAPGLGEWLARDPSFLSRPVRQEASAVFVDLSGFTGLSEAIGAARVQQVLSGFFELVDDEARAHGGAITSFMGDGAMILFGLPRPADDDALRAAACAVGLGNRLRAWLSADPGLSGRKIGFKIGAHCGPVVASRLGTGARQQITATGDTVNVASRLMEVAASRGFELALSAALMSAAGAEATPSQQGDLGGPVSARIRGRAESIDVFLWRGHPL</sequence>
<dbReference type="InterPro" id="IPR029787">
    <property type="entry name" value="Nucleotide_cyclase"/>
</dbReference>
<accession>A0A7W6GAG4</accession>
<reference evidence="3 4" key="1">
    <citation type="submission" date="2020-08" db="EMBL/GenBank/DDBJ databases">
        <title>Genomic Encyclopedia of Type Strains, Phase IV (KMG-IV): sequencing the most valuable type-strain genomes for metagenomic binning, comparative biology and taxonomic classification.</title>
        <authorList>
            <person name="Goeker M."/>
        </authorList>
    </citation>
    <scope>NUCLEOTIDE SEQUENCE [LARGE SCALE GENOMIC DNA]</scope>
    <source>
        <strain evidence="3 4">DSM 26575</strain>
    </source>
</reference>
<dbReference type="InterPro" id="IPR001054">
    <property type="entry name" value="A/G_cyclase"/>
</dbReference>
<comment type="caution">
    <text evidence="3">The sequence shown here is derived from an EMBL/GenBank/DDBJ whole genome shotgun (WGS) entry which is preliminary data.</text>
</comment>
<dbReference type="InterPro" id="IPR007890">
    <property type="entry name" value="CHASE2"/>
</dbReference>
<dbReference type="Pfam" id="PF05226">
    <property type="entry name" value="CHASE2"/>
    <property type="match status" value="1"/>
</dbReference>
<dbReference type="AlphaFoldDB" id="A0A7W6GAG4"/>
<dbReference type="InterPro" id="IPR050697">
    <property type="entry name" value="Adenylyl/Guanylyl_Cyclase_3/4"/>
</dbReference>
<name>A0A7W6GAG4_9HYPH</name>
<gene>
    <name evidence="3" type="ORF">GGQ67_002259</name>
</gene>
<dbReference type="Gene3D" id="3.30.70.1230">
    <property type="entry name" value="Nucleotide cyclase"/>
    <property type="match status" value="1"/>
</dbReference>
<feature type="transmembrane region" description="Helical" evidence="1">
    <location>
        <begin position="359"/>
        <end position="380"/>
    </location>
</feature>
<dbReference type="GO" id="GO:0035556">
    <property type="term" value="P:intracellular signal transduction"/>
    <property type="evidence" value="ECO:0007669"/>
    <property type="project" value="InterPro"/>
</dbReference>
<dbReference type="GO" id="GO:0004016">
    <property type="term" value="F:adenylate cyclase activity"/>
    <property type="evidence" value="ECO:0007669"/>
    <property type="project" value="UniProtKB-EC"/>
</dbReference>
<feature type="transmembrane region" description="Helical" evidence="1">
    <location>
        <begin position="333"/>
        <end position="353"/>
    </location>
</feature>
<dbReference type="PANTHER" id="PTHR43081">
    <property type="entry name" value="ADENYLATE CYCLASE, TERMINAL-DIFFERENTIATION SPECIFIC-RELATED"/>
    <property type="match status" value="1"/>
</dbReference>
<dbReference type="Proteomes" id="UP000582090">
    <property type="component" value="Unassembled WGS sequence"/>
</dbReference>
<dbReference type="PROSITE" id="PS50125">
    <property type="entry name" value="GUANYLATE_CYCLASE_2"/>
    <property type="match status" value="1"/>
</dbReference>
<keyword evidence="1" id="KW-0472">Membrane</keyword>
<dbReference type="SMART" id="SM01080">
    <property type="entry name" value="CHASE2"/>
    <property type="match status" value="1"/>
</dbReference>